<dbReference type="GO" id="GO:0016491">
    <property type="term" value="F:oxidoreductase activity"/>
    <property type="evidence" value="ECO:0007669"/>
    <property type="project" value="InterPro"/>
</dbReference>
<gene>
    <name evidence="4" type="ORF">SAMN04487771_103231</name>
</gene>
<protein>
    <submittedName>
        <fullName evidence="4">NADPH-dependent FMN reductase</fullName>
    </submittedName>
</protein>
<dbReference type="InterPro" id="IPR051796">
    <property type="entry name" value="ISF_SsuE-like"/>
</dbReference>
<keyword evidence="2" id="KW-0288">FMN</keyword>
<dbReference type="Gene3D" id="3.40.50.360">
    <property type="match status" value="1"/>
</dbReference>
<evidence type="ECO:0000256" key="1">
    <source>
        <dbReference type="ARBA" id="ARBA00022630"/>
    </source>
</evidence>
<accession>A0A1I0GC64</accession>
<evidence type="ECO:0000256" key="2">
    <source>
        <dbReference type="ARBA" id="ARBA00022643"/>
    </source>
</evidence>
<dbReference type="PANTHER" id="PTHR43278">
    <property type="entry name" value="NAD(P)H-DEPENDENT FMN-CONTAINING OXIDOREDUCTASE YWQN-RELATED"/>
    <property type="match status" value="1"/>
</dbReference>
<sequence>MKKIVILSTSPRKNSNSNALAEEFAKGAKEAGNEVEIISVIGKKIEFCRGCFVCQKTGQCVIKDDVNEIEQKVLEADVIVWATPIYYYEMSGQMKVLIDRLNPMFTKDYKFRDVYFLAAAAEDDKAVPQRAIEGTKGWIECFDKASFKGYVFCGGVTDIGDIKEKESLREAYEMGLGIN</sequence>
<dbReference type="Pfam" id="PF03358">
    <property type="entry name" value="FMN_red"/>
    <property type="match status" value="1"/>
</dbReference>
<evidence type="ECO:0000259" key="3">
    <source>
        <dbReference type="Pfam" id="PF03358"/>
    </source>
</evidence>
<name>A0A1I0GC64_9FIRM</name>
<dbReference type="AlphaFoldDB" id="A0A1I0GC64"/>
<proteinExistence type="predicted"/>
<dbReference type="SUPFAM" id="SSF52218">
    <property type="entry name" value="Flavoproteins"/>
    <property type="match status" value="1"/>
</dbReference>
<dbReference type="InterPro" id="IPR005025">
    <property type="entry name" value="FMN_Rdtase-like_dom"/>
</dbReference>
<feature type="domain" description="NADPH-dependent FMN reductase-like" evidence="3">
    <location>
        <begin position="3"/>
        <end position="121"/>
    </location>
</feature>
<evidence type="ECO:0000313" key="4">
    <source>
        <dbReference type="EMBL" id="SET68485.1"/>
    </source>
</evidence>
<dbReference type="InterPro" id="IPR029039">
    <property type="entry name" value="Flavoprotein-like_sf"/>
</dbReference>
<evidence type="ECO:0000313" key="5">
    <source>
        <dbReference type="Proteomes" id="UP000199820"/>
    </source>
</evidence>
<dbReference type="EMBL" id="FOIL01000032">
    <property type="protein sequence ID" value="SET68485.1"/>
    <property type="molecule type" value="Genomic_DNA"/>
</dbReference>
<dbReference type="Proteomes" id="UP000199820">
    <property type="component" value="Unassembled WGS sequence"/>
</dbReference>
<keyword evidence="5" id="KW-1185">Reference proteome</keyword>
<organism evidence="4 5">
    <name type="scientific">[Clostridium] aminophilum</name>
    <dbReference type="NCBI Taxonomy" id="1526"/>
    <lineage>
        <taxon>Bacteria</taxon>
        <taxon>Bacillati</taxon>
        <taxon>Bacillota</taxon>
        <taxon>Clostridia</taxon>
        <taxon>Lachnospirales</taxon>
        <taxon>Lachnospiraceae</taxon>
    </lineage>
</organism>
<keyword evidence="1" id="KW-0285">Flavoprotein</keyword>
<dbReference type="PANTHER" id="PTHR43278:SF2">
    <property type="entry name" value="IRON-SULFUR FLAVOPROTEIN"/>
    <property type="match status" value="1"/>
</dbReference>
<dbReference type="STRING" id="1526.SAMN02910262_02106"/>
<reference evidence="4 5" key="1">
    <citation type="submission" date="2016-10" db="EMBL/GenBank/DDBJ databases">
        <authorList>
            <person name="de Groot N.N."/>
        </authorList>
    </citation>
    <scope>NUCLEOTIDE SEQUENCE [LARGE SCALE GENOMIC DNA]</scope>
    <source>
        <strain evidence="4 5">KH1P1</strain>
    </source>
</reference>